<feature type="transmembrane region" description="Helical" evidence="7">
    <location>
        <begin position="21"/>
        <end position="46"/>
    </location>
</feature>
<protein>
    <recommendedName>
        <fullName evidence="12">ABC transporter</fullName>
    </recommendedName>
</protein>
<sequence length="419" mass="45799">MVRPSEFAESFRIALESLRVNVMRSILTTAGVVVGVVLVVLMGWTIGGLDSIWEQTISVIGKDMLYVDKWNWSGGGSWRKMESRKDITYHQAIALCERLESPEVAMPIARRWGGSVAYGNNIIRASVVGTTSKYGQTPSGSIAEGRFFTPIEEQQAANVVVIGHGIAKAVFPKGDALGKMLKIAGMPYRIIGVVEKRGFLFMDFVDNEVFIPMSSFRGVYGFVDRSLTVAIKAGNDKIMDLVRDEAMGVMRSIRNVPPGKEADFSINEMKAFDAQVQNIRFYIWAIGMGLTILAFVVGSIGIMNIMFVSVTERTKEIGIRKAIGARRSSILAQFLIESALLCLTGAIIAFPIAQIFVTIARWLAIDVFQFEAATVISPIIQLDLLAIAVLVSIVVGLLAGLLPALKASKLNPVEALRFE</sequence>
<feature type="domain" description="ABC3 transporter permease C-terminal" evidence="8">
    <location>
        <begin position="290"/>
        <end position="412"/>
    </location>
</feature>
<dbReference type="Proteomes" id="UP000184233">
    <property type="component" value="Unassembled WGS sequence"/>
</dbReference>
<dbReference type="PANTHER" id="PTHR30572">
    <property type="entry name" value="MEMBRANE COMPONENT OF TRANSPORTER-RELATED"/>
    <property type="match status" value="1"/>
</dbReference>
<dbReference type="STRING" id="1895771.BGO89_05860"/>
<evidence type="ECO:0000256" key="3">
    <source>
        <dbReference type="ARBA" id="ARBA00022692"/>
    </source>
</evidence>
<feature type="transmembrane region" description="Helical" evidence="7">
    <location>
        <begin position="281"/>
        <end position="310"/>
    </location>
</feature>
<dbReference type="Pfam" id="PF02687">
    <property type="entry name" value="FtsX"/>
    <property type="match status" value="1"/>
</dbReference>
<evidence type="ECO:0000256" key="1">
    <source>
        <dbReference type="ARBA" id="ARBA00004651"/>
    </source>
</evidence>
<dbReference type="AlphaFoldDB" id="A0A1M3L371"/>
<evidence type="ECO:0000313" key="11">
    <source>
        <dbReference type="Proteomes" id="UP000184233"/>
    </source>
</evidence>
<name>A0A1M3L371_9BACT</name>
<comment type="subcellular location">
    <subcellularLocation>
        <location evidence="1">Cell membrane</location>
        <topology evidence="1">Multi-pass membrane protein</topology>
    </subcellularLocation>
</comment>
<comment type="similarity">
    <text evidence="6">Belongs to the ABC-4 integral membrane protein family.</text>
</comment>
<evidence type="ECO:0000259" key="8">
    <source>
        <dbReference type="Pfam" id="PF02687"/>
    </source>
</evidence>
<feature type="domain" description="MacB-like periplasmic core" evidence="9">
    <location>
        <begin position="25"/>
        <end position="240"/>
    </location>
</feature>
<accession>A0A1M3L371</accession>
<evidence type="ECO:0000256" key="2">
    <source>
        <dbReference type="ARBA" id="ARBA00022475"/>
    </source>
</evidence>
<evidence type="ECO:0000256" key="6">
    <source>
        <dbReference type="ARBA" id="ARBA00038076"/>
    </source>
</evidence>
<evidence type="ECO:0000256" key="5">
    <source>
        <dbReference type="ARBA" id="ARBA00023136"/>
    </source>
</evidence>
<dbReference type="InterPro" id="IPR003838">
    <property type="entry name" value="ABC3_permease_C"/>
</dbReference>
<gene>
    <name evidence="10" type="ORF">BGO89_05860</name>
</gene>
<keyword evidence="2" id="KW-1003">Cell membrane</keyword>
<dbReference type="EMBL" id="MKVH01000009">
    <property type="protein sequence ID" value="OJX59749.1"/>
    <property type="molecule type" value="Genomic_DNA"/>
</dbReference>
<keyword evidence="5 7" id="KW-0472">Membrane</keyword>
<evidence type="ECO:0008006" key="12">
    <source>
        <dbReference type="Google" id="ProtNLM"/>
    </source>
</evidence>
<keyword evidence="4 7" id="KW-1133">Transmembrane helix</keyword>
<dbReference type="GO" id="GO:0005886">
    <property type="term" value="C:plasma membrane"/>
    <property type="evidence" value="ECO:0007669"/>
    <property type="project" value="UniProtKB-SubCell"/>
</dbReference>
<evidence type="ECO:0000259" key="9">
    <source>
        <dbReference type="Pfam" id="PF12704"/>
    </source>
</evidence>
<comment type="caution">
    <text evidence="10">The sequence shown here is derived from an EMBL/GenBank/DDBJ whole genome shotgun (WGS) entry which is preliminary data.</text>
</comment>
<organism evidence="10 11">
    <name type="scientific">Candidatus Kapaibacterium thiocyanatum</name>
    <dbReference type="NCBI Taxonomy" id="1895771"/>
    <lineage>
        <taxon>Bacteria</taxon>
        <taxon>Pseudomonadati</taxon>
        <taxon>Candidatus Kapaibacteriota</taxon>
        <taxon>Candidatus Kapaibacteriia</taxon>
        <taxon>Candidatus Kapaibacteriales</taxon>
        <taxon>Candidatus Kapaibacteriaceae</taxon>
        <taxon>Candidatus Kapaibacterium</taxon>
    </lineage>
</organism>
<proteinExistence type="inferred from homology"/>
<evidence type="ECO:0000313" key="10">
    <source>
        <dbReference type="EMBL" id="OJX59749.1"/>
    </source>
</evidence>
<evidence type="ECO:0000256" key="4">
    <source>
        <dbReference type="ARBA" id="ARBA00022989"/>
    </source>
</evidence>
<feature type="transmembrane region" description="Helical" evidence="7">
    <location>
        <begin position="384"/>
        <end position="405"/>
    </location>
</feature>
<dbReference type="InterPro" id="IPR050250">
    <property type="entry name" value="Macrolide_Exporter_MacB"/>
</dbReference>
<keyword evidence="3 7" id="KW-0812">Transmembrane</keyword>
<dbReference type="Pfam" id="PF12704">
    <property type="entry name" value="MacB_PCD"/>
    <property type="match status" value="1"/>
</dbReference>
<dbReference type="PANTHER" id="PTHR30572:SF4">
    <property type="entry name" value="ABC TRANSPORTER PERMEASE YTRF"/>
    <property type="match status" value="1"/>
</dbReference>
<dbReference type="GO" id="GO:0022857">
    <property type="term" value="F:transmembrane transporter activity"/>
    <property type="evidence" value="ECO:0007669"/>
    <property type="project" value="TreeGrafter"/>
</dbReference>
<reference evidence="10 11" key="1">
    <citation type="submission" date="2016-09" db="EMBL/GenBank/DDBJ databases">
        <title>Genome-resolved meta-omics ties microbial dynamics to process performance in biotechnology for thiocyanate degradation.</title>
        <authorList>
            <person name="Kantor R.S."/>
            <person name="Huddy R.J."/>
            <person name="Iyer R."/>
            <person name="Thomas B.C."/>
            <person name="Brown C.T."/>
            <person name="Anantharaman K."/>
            <person name="Tringe S."/>
            <person name="Hettich R.L."/>
            <person name="Harrison S.T."/>
            <person name="Banfield J.F."/>
        </authorList>
    </citation>
    <scope>NUCLEOTIDE SEQUENCE [LARGE SCALE GENOMIC DNA]</scope>
    <source>
        <strain evidence="10">59-99</strain>
    </source>
</reference>
<feature type="transmembrane region" description="Helical" evidence="7">
    <location>
        <begin position="331"/>
        <end position="364"/>
    </location>
</feature>
<dbReference type="InterPro" id="IPR025857">
    <property type="entry name" value="MacB_PCD"/>
</dbReference>
<evidence type="ECO:0000256" key="7">
    <source>
        <dbReference type="SAM" id="Phobius"/>
    </source>
</evidence>